<gene>
    <name evidence="3" type="ORF">H257_17182</name>
</gene>
<feature type="region of interest" description="Disordered" evidence="1">
    <location>
        <begin position="495"/>
        <end position="515"/>
    </location>
</feature>
<proteinExistence type="predicted"/>
<feature type="compositionally biased region" description="Pro residues" evidence="1">
    <location>
        <begin position="239"/>
        <end position="252"/>
    </location>
</feature>
<dbReference type="EMBL" id="KI913212">
    <property type="protein sequence ID" value="ETV66404.1"/>
    <property type="molecule type" value="Genomic_DNA"/>
</dbReference>
<feature type="region of interest" description="Disordered" evidence="1">
    <location>
        <begin position="130"/>
        <end position="151"/>
    </location>
</feature>
<dbReference type="PANTHER" id="PTHR15000">
    <property type="entry name" value="ERYTHROID DIFFERENTIATION-RELATED FACTOR 1"/>
    <property type="match status" value="1"/>
</dbReference>
<dbReference type="SUPFAM" id="SSF48452">
    <property type="entry name" value="TPR-like"/>
    <property type="match status" value="1"/>
</dbReference>
<feature type="region of interest" description="Disordered" evidence="1">
    <location>
        <begin position="237"/>
        <end position="287"/>
    </location>
</feature>
<dbReference type="AlphaFoldDB" id="W4FHR6"/>
<evidence type="ECO:0000259" key="2">
    <source>
        <dbReference type="Pfam" id="PF23788"/>
    </source>
</evidence>
<dbReference type="InterPro" id="IPR056582">
    <property type="entry name" value="EDRF1_N"/>
</dbReference>
<feature type="domain" description="EDRF1 N-terminal" evidence="2">
    <location>
        <begin position="291"/>
        <end position="493"/>
    </location>
</feature>
<accession>W4FHR6</accession>
<dbReference type="OrthoDB" id="46207at2759"/>
<dbReference type="InterPro" id="IPR011990">
    <property type="entry name" value="TPR-like_helical_dom_sf"/>
</dbReference>
<dbReference type="RefSeq" id="XP_009844179.1">
    <property type="nucleotide sequence ID" value="XM_009845877.1"/>
</dbReference>
<dbReference type="PANTHER" id="PTHR15000:SF1">
    <property type="entry name" value="ERYTHROID DIFFERENTIATION-RELATED FACTOR 1"/>
    <property type="match status" value="1"/>
</dbReference>
<feature type="compositionally biased region" description="Low complexity" evidence="1">
    <location>
        <begin position="130"/>
        <end position="145"/>
    </location>
</feature>
<sequence>MDDPDAAEFTAYEQNMQLVTIDQGAVLQTSQAGQMVVLPATSTGLALTCGSDLSLVHVATPSFRFKQLDTDTDLNTAPSALQRQAHLESLMKTSRKQQQQMSLRLHGGHVELAGCGDEYGYEDFEALPPSFGTSSRSHASSSSSSTPTHDDMVHFLGPAENIKTLFKLPYSNSRVSLAIHRVGNTLIVDGEVDETDLPRGFDACNEVLQPDQPSQRTYLPSPPSHLYENFIYQSTQLITPPPSSSSSPPPLSSPVQHSQRPPHPPNPSSKRRKARAQLQKQADRQPDVVPATFGRTFSWTFHDMKMLLGSDVQLFSNKDHPAVSLKLHDVNDELSLCTALDYYLDNVIANIPELAICMHSHGYVRGYQLLQTRDIPYLNGAASRPLFDVQDVDMNATMLLRFLQQNCTASNGTYWLFREEGSRSLRLYDVRMLSQGKQRKWKYMMAMLCYRFASRAGRLVVAATASPTLQHRLRLRQRELLATCLELLDEIRTQPPQTSSCHHHPQHPSMSPKDSISAMVEEAMADTYLHGMLLATPHDSIEATASALPHLVRSIRVLEGCALHHTRQQQADPPSQDNGDDNRDNDNDDDNGDDVAEFMQEEVLRLKLKHCSACLHLATLYLDTNMHAKMLTSLADACMFMPVDAVPAHPRHVLLSVITSLDFFSTLATELDFGGAAASSTRSYKSSNGSSKQCQSMAHARACVLEVIGDAANVLDTNDAPTAAALFHAFAVVSGGLLPSHCYDHEASVASVWVKQHSAAASSMVSPDTAESLRYVAFFAYLNALEPQVPADSFFVLMKKLGNAANELGKFYLGRSDFTAAYLWFEGGSILFDTIEDGVNTALIYANLAHLHKVLADTEASTAAESHYAHAVQLCFKAQAKLKSAKAGPPLHAKVNGELALTYLVWAVHLAKTQDNHLGVLEKFNKALNMYVELRDRRQVAATHYQMASYYSQQQVKTKQRMEAARRHYEKALEYFGGVEVGTTFVMIHKQLAELYASSTKMEDVEHALLVVLNTFDAFKRVATLPRHEQADLESMAPTLVLRLQEYLLQLIRLGSASTKPAMQATITRFKAMYRLTIDQNTRPFAHLLLALRNMYE</sequence>
<feature type="region of interest" description="Disordered" evidence="1">
    <location>
        <begin position="565"/>
        <end position="594"/>
    </location>
</feature>
<dbReference type="GO" id="GO:0045893">
    <property type="term" value="P:positive regulation of DNA-templated transcription"/>
    <property type="evidence" value="ECO:0007669"/>
    <property type="project" value="TreeGrafter"/>
</dbReference>
<dbReference type="Gene3D" id="1.25.40.10">
    <property type="entry name" value="Tetratricopeptide repeat domain"/>
    <property type="match status" value="1"/>
</dbReference>
<evidence type="ECO:0000313" key="3">
    <source>
        <dbReference type="EMBL" id="ETV66404.1"/>
    </source>
</evidence>
<organism evidence="3">
    <name type="scientific">Aphanomyces astaci</name>
    <name type="common">Crayfish plague agent</name>
    <dbReference type="NCBI Taxonomy" id="112090"/>
    <lineage>
        <taxon>Eukaryota</taxon>
        <taxon>Sar</taxon>
        <taxon>Stramenopiles</taxon>
        <taxon>Oomycota</taxon>
        <taxon>Saprolegniomycetes</taxon>
        <taxon>Saprolegniales</taxon>
        <taxon>Verrucalvaceae</taxon>
        <taxon>Aphanomyces</taxon>
    </lineage>
</organism>
<name>W4FHR6_APHAT</name>
<reference evidence="3" key="1">
    <citation type="submission" date="2013-12" db="EMBL/GenBank/DDBJ databases">
        <title>The Genome Sequence of Aphanomyces astaci APO3.</title>
        <authorList>
            <consortium name="The Broad Institute Genomics Platform"/>
            <person name="Russ C."/>
            <person name="Tyler B."/>
            <person name="van West P."/>
            <person name="Dieguez-Uribeondo J."/>
            <person name="Young S.K."/>
            <person name="Zeng Q."/>
            <person name="Gargeya S."/>
            <person name="Fitzgerald M."/>
            <person name="Abouelleil A."/>
            <person name="Alvarado L."/>
            <person name="Chapman S.B."/>
            <person name="Gainer-Dewar J."/>
            <person name="Goldberg J."/>
            <person name="Griggs A."/>
            <person name="Gujja S."/>
            <person name="Hansen M."/>
            <person name="Howarth C."/>
            <person name="Imamovic A."/>
            <person name="Ireland A."/>
            <person name="Larimer J."/>
            <person name="McCowan C."/>
            <person name="Murphy C."/>
            <person name="Pearson M."/>
            <person name="Poon T.W."/>
            <person name="Priest M."/>
            <person name="Roberts A."/>
            <person name="Saif S."/>
            <person name="Shea T."/>
            <person name="Sykes S."/>
            <person name="Wortman J."/>
            <person name="Nusbaum C."/>
            <person name="Birren B."/>
        </authorList>
    </citation>
    <scope>NUCLEOTIDE SEQUENCE [LARGE SCALE GENOMIC DNA]</scope>
    <source>
        <strain evidence="3">APO3</strain>
    </source>
</reference>
<dbReference type="VEuPathDB" id="FungiDB:H257_17182"/>
<dbReference type="GeneID" id="20819178"/>
<dbReference type="Pfam" id="PF23788">
    <property type="entry name" value="EDRF1_N"/>
    <property type="match status" value="2"/>
</dbReference>
<feature type="domain" description="EDRF1 N-terminal" evidence="2">
    <location>
        <begin position="151"/>
        <end position="193"/>
    </location>
</feature>
<evidence type="ECO:0000256" key="1">
    <source>
        <dbReference type="SAM" id="MobiDB-lite"/>
    </source>
</evidence>
<protein>
    <recommendedName>
        <fullName evidence="2">EDRF1 N-terminal domain-containing protein</fullName>
    </recommendedName>
</protein>